<dbReference type="AlphaFoldDB" id="A0AA39Z6W3"/>
<comment type="caution">
    <text evidence="2">The sequence shown here is derived from an EMBL/GenBank/DDBJ whole genome shotgun (WGS) entry which is preliminary data.</text>
</comment>
<dbReference type="Proteomes" id="UP001174997">
    <property type="component" value="Unassembled WGS sequence"/>
</dbReference>
<feature type="compositionally biased region" description="Polar residues" evidence="1">
    <location>
        <begin position="1"/>
        <end position="28"/>
    </location>
</feature>
<dbReference type="EMBL" id="JAULSY010000112">
    <property type="protein sequence ID" value="KAK0665351.1"/>
    <property type="molecule type" value="Genomic_DNA"/>
</dbReference>
<gene>
    <name evidence="2" type="ORF">QBC41DRAFT_328033</name>
</gene>
<reference evidence="2" key="1">
    <citation type="submission" date="2023-06" db="EMBL/GenBank/DDBJ databases">
        <title>Genome-scale phylogeny and comparative genomics of the fungal order Sordariales.</title>
        <authorList>
            <consortium name="Lawrence Berkeley National Laboratory"/>
            <person name="Hensen N."/>
            <person name="Bonometti L."/>
            <person name="Westerberg I."/>
            <person name="Brannstrom I.O."/>
            <person name="Guillou S."/>
            <person name="Cros-Aarteil S."/>
            <person name="Calhoun S."/>
            <person name="Haridas S."/>
            <person name="Kuo A."/>
            <person name="Mondo S."/>
            <person name="Pangilinan J."/>
            <person name="Riley R."/>
            <person name="Labutti K."/>
            <person name="Andreopoulos B."/>
            <person name="Lipzen A."/>
            <person name="Chen C."/>
            <person name="Yanf M."/>
            <person name="Daum C."/>
            <person name="Ng V."/>
            <person name="Clum A."/>
            <person name="Steindorff A."/>
            <person name="Ohm R."/>
            <person name="Martin F."/>
            <person name="Silar P."/>
            <person name="Natvig D."/>
            <person name="Lalanne C."/>
            <person name="Gautier V."/>
            <person name="Ament-Velasquez S.L."/>
            <person name="Kruys A."/>
            <person name="Hutchinson M.I."/>
            <person name="Powell A.J."/>
            <person name="Barry K."/>
            <person name="Miller A.N."/>
            <person name="Grigoriev I.V."/>
            <person name="Debuchy R."/>
            <person name="Gladieux P."/>
            <person name="Thoren M.H."/>
            <person name="Johannesson H."/>
        </authorList>
    </citation>
    <scope>NUCLEOTIDE SEQUENCE</scope>
    <source>
        <strain evidence="2">CBS 307.81</strain>
    </source>
</reference>
<feature type="region of interest" description="Disordered" evidence="1">
    <location>
        <begin position="1"/>
        <end position="38"/>
    </location>
</feature>
<sequence length="184" mass="20893">MLEPSASAQLKHTLQATSRYHMSPNGISAPTDHIESENRRLKEKCKEIKAERDAVRNVIDKAIGDVMALQKELEGKHDLLKQKDADVEYWKGKTHDLQAQLAEREQADGAKEQQMESQMPNGDEIAELRRLLNFYKVNAEKVSRQAREAKESNRSLEASLRDKDSNIKGLESLIGDLKQQLDSK</sequence>
<keyword evidence="3" id="KW-1185">Reference proteome</keyword>
<proteinExistence type="predicted"/>
<evidence type="ECO:0000313" key="3">
    <source>
        <dbReference type="Proteomes" id="UP001174997"/>
    </source>
</evidence>
<accession>A0AA39Z6W3</accession>
<protein>
    <submittedName>
        <fullName evidence="2">Uncharacterized protein</fullName>
    </submittedName>
</protein>
<evidence type="ECO:0000313" key="2">
    <source>
        <dbReference type="EMBL" id="KAK0665351.1"/>
    </source>
</evidence>
<organism evidence="2 3">
    <name type="scientific">Cercophora samala</name>
    <dbReference type="NCBI Taxonomy" id="330535"/>
    <lineage>
        <taxon>Eukaryota</taxon>
        <taxon>Fungi</taxon>
        <taxon>Dikarya</taxon>
        <taxon>Ascomycota</taxon>
        <taxon>Pezizomycotina</taxon>
        <taxon>Sordariomycetes</taxon>
        <taxon>Sordariomycetidae</taxon>
        <taxon>Sordariales</taxon>
        <taxon>Lasiosphaeriaceae</taxon>
        <taxon>Cercophora</taxon>
    </lineage>
</organism>
<name>A0AA39Z6W3_9PEZI</name>
<evidence type="ECO:0000256" key="1">
    <source>
        <dbReference type="SAM" id="MobiDB-lite"/>
    </source>
</evidence>
<feature type="region of interest" description="Disordered" evidence="1">
    <location>
        <begin position="143"/>
        <end position="162"/>
    </location>
</feature>